<proteinExistence type="predicted"/>
<evidence type="ECO:0000313" key="1">
    <source>
        <dbReference type="EMBL" id="AVH45547.1"/>
    </source>
</evidence>
<dbReference type="AlphaFoldDB" id="A0A2L2LMJ1"/>
<dbReference type="EMBL" id="CP026928">
    <property type="protein sequence ID" value="AVH45547.1"/>
    <property type="molecule type" value="Genomic_DNA"/>
</dbReference>
<sequence>MSTWSSVEKYRRVILGAGMIGVYGEVQREGEVVHLVA</sequence>
<reference evidence="1 2" key="1">
    <citation type="submission" date="2018-02" db="EMBL/GenBank/DDBJ databases">
        <title>Complete genome sequence of Agrobacterium tumefaciens 1D1609.</title>
        <authorList>
            <person name="Cho S.-T."/>
            <person name="Haryono M."/>
            <person name="Chang H.-H."/>
            <person name="Santos M.N."/>
            <person name="Lai E.-M."/>
            <person name="Kuo C.-H."/>
        </authorList>
    </citation>
    <scope>NUCLEOTIDE SEQUENCE [LARGE SCALE GENOMIC DNA]</scope>
    <source>
        <strain evidence="1 2">1D1609</strain>
        <plasmid evidence="2">Plasmid pat1d1609b</plasmid>
    </source>
</reference>
<name>A0A2L2LMJ1_AGRTU</name>
<evidence type="ECO:0000313" key="2">
    <source>
        <dbReference type="Proteomes" id="UP000237717"/>
    </source>
</evidence>
<protein>
    <submittedName>
        <fullName evidence="1">DNA polymerase</fullName>
    </submittedName>
</protein>
<organism evidence="1 2">
    <name type="scientific">Agrobacterium tumefaciens</name>
    <dbReference type="NCBI Taxonomy" id="358"/>
    <lineage>
        <taxon>Bacteria</taxon>
        <taxon>Pseudomonadati</taxon>
        <taxon>Pseudomonadota</taxon>
        <taxon>Alphaproteobacteria</taxon>
        <taxon>Hyphomicrobiales</taxon>
        <taxon>Rhizobiaceae</taxon>
        <taxon>Rhizobium/Agrobacterium group</taxon>
        <taxon>Agrobacterium</taxon>
        <taxon>Agrobacterium tumefaciens complex</taxon>
    </lineage>
</organism>
<gene>
    <name evidence="1" type="ORF">At1D1609_55160</name>
</gene>
<geneLocation type="plasmid" evidence="2">
    <name>pat1d1609b</name>
</geneLocation>
<accession>A0A2L2LMJ1</accession>
<dbReference type="Proteomes" id="UP000237717">
    <property type="component" value="Plasmid pAt1D1609b"/>
</dbReference>
<keyword evidence="1" id="KW-0614">Plasmid</keyword>